<evidence type="ECO:0000256" key="4">
    <source>
        <dbReference type="ARBA" id="ARBA00022833"/>
    </source>
</evidence>
<dbReference type="Gene3D" id="3.40.50.620">
    <property type="entry name" value="HUPs"/>
    <property type="match status" value="1"/>
</dbReference>
<dbReference type="PRINTS" id="PR00987">
    <property type="entry name" value="TRNASYNTHGLU"/>
</dbReference>
<dbReference type="InterPro" id="IPR014729">
    <property type="entry name" value="Rossmann-like_a/b/a_fold"/>
</dbReference>
<keyword evidence="4" id="KW-0862">Zinc</keyword>
<accession>A0A381N1L3</accession>
<dbReference type="SUPFAM" id="SSF52374">
    <property type="entry name" value="Nucleotidylyl transferase"/>
    <property type="match status" value="1"/>
</dbReference>
<proteinExistence type="predicted"/>
<dbReference type="GO" id="GO:0005829">
    <property type="term" value="C:cytosol"/>
    <property type="evidence" value="ECO:0007669"/>
    <property type="project" value="TreeGrafter"/>
</dbReference>
<dbReference type="Pfam" id="PF00749">
    <property type="entry name" value="tRNA-synt_1c"/>
    <property type="match status" value="1"/>
</dbReference>
<protein>
    <recommendedName>
        <fullName evidence="7">Glutamyl/glutaminyl-tRNA synthetase class Ib catalytic domain-containing protein</fullName>
    </recommendedName>
</protein>
<feature type="domain" description="Glutamyl/glutaminyl-tRNA synthetase class Ib catalytic" evidence="7">
    <location>
        <begin position="5"/>
        <end position="261"/>
    </location>
</feature>
<reference evidence="8" key="1">
    <citation type="submission" date="2018-05" db="EMBL/GenBank/DDBJ databases">
        <authorList>
            <person name="Lanie J.A."/>
            <person name="Ng W.-L."/>
            <person name="Kazmierczak K.M."/>
            <person name="Andrzejewski T.M."/>
            <person name="Davidsen T.M."/>
            <person name="Wayne K.J."/>
            <person name="Tettelin H."/>
            <person name="Glass J.I."/>
            <person name="Rusch D."/>
            <person name="Podicherti R."/>
            <person name="Tsui H.-C.T."/>
            <person name="Winkler M.E."/>
        </authorList>
    </citation>
    <scope>NUCLEOTIDE SEQUENCE</scope>
</reference>
<keyword evidence="3" id="KW-0547">Nucleotide-binding</keyword>
<dbReference type="AlphaFoldDB" id="A0A381N1L3"/>
<evidence type="ECO:0000313" key="8">
    <source>
        <dbReference type="EMBL" id="SUZ48395.1"/>
    </source>
</evidence>
<dbReference type="GO" id="GO:0006424">
    <property type="term" value="P:glutamyl-tRNA aminoacylation"/>
    <property type="evidence" value="ECO:0007669"/>
    <property type="project" value="TreeGrafter"/>
</dbReference>
<evidence type="ECO:0000256" key="5">
    <source>
        <dbReference type="ARBA" id="ARBA00022840"/>
    </source>
</evidence>
<dbReference type="InterPro" id="IPR049940">
    <property type="entry name" value="GluQ/Sye"/>
</dbReference>
<sequence length="310" mass="35732">MSSLVFSRLAPTPSGYLHFGNAFNFLLTRLLVDYQRGHLHLRIDDLDGPRVERSSVEDIFVQLEWLGIDYDSGPSGPDELYSKFSQQLRKERYHESLELLHKSGHLFACECSRSEIRQLSLNRNYPGTCRDKKLNLLNENQPWRVRVPEQTFVSFKTFTNKIEKIDVSQEMGDFVIKRRDGLPAYQLASIIDDLELGVNLVIRGQDLRASTGAQLFLAKCLNDSTFPAIRFVHHFLQNDDSGDKLSKTKGAHSLKMLKSKHRKPTWIYQETAKSLNLPFQEIRTLDDLKETFQSAMVLKDGQIKLLDRMN</sequence>
<evidence type="ECO:0000259" key="7">
    <source>
        <dbReference type="Pfam" id="PF00749"/>
    </source>
</evidence>
<dbReference type="EMBL" id="UINC01000066">
    <property type="protein sequence ID" value="SUZ48395.1"/>
    <property type="molecule type" value="Genomic_DNA"/>
</dbReference>
<organism evidence="8">
    <name type="scientific">marine metagenome</name>
    <dbReference type="NCBI Taxonomy" id="408172"/>
    <lineage>
        <taxon>unclassified sequences</taxon>
        <taxon>metagenomes</taxon>
        <taxon>ecological metagenomes</taxon>
    </lineage>
</organism>
<evidence type="ECO:0000256" key="1">
    <source>
        <dbReference type="ARBA" id="ARBA00022598"/>
    </source>
</evidence>
<dbReference type="PANTHER" id="PTHR43311">
    <property type="entry name" value="GLUTAMATE--TRNA LIGASE"/>
    <property type="match status" value="1"/>
</dbReference>
<keyword evidence="1" id="KW-0436">Ligase</keyword>
<dbReference type="GO" id="GO:0004818">
    <property type="term" value="F:glutamate-tRNA ligase activity"/>
    <property type="evidence" value="ECO:0007669"/>
    <property type="project" value="TreeGrafter"/>
</dbReference>
<gene>
    <name evidence="8" type="ORF">METZ01_LOCUS1249</name>
</gene>
<dbReference type="InterPro" id="IPR000924">
    <property type="entry name" value="Glu/Gln-tRNA-synth"/>
</dbReference>
<dbReference type="PANTHER" id="PTHR43311:SF1">
    <property type="entry name" value="GLUTAMYL-Q TRNA(ASP) SYNTHETASE"/>
    <property type="match status" value="1"/>
</dbReference>
<keyword evidence="5" id="KW-0067">ATP-binding</keyword>
<name>A0A381N1L3_9ZZZZ</name>
<dbReference type="InterPro" id="IPR020058">
    <property type="entry name" value="Glu/Gln-tRNA-synth_Ib_cat-dom"/>
</dbReference>
<evidence type="ECO:0000256" key="6">
    <source>
        <dbReference type="ARBA" id="ARBA00023146"/>
    </source>
</evidence>
<keyword evidence="2" id="KW-0479">Metal-binding</keyword>
<evidence type="ECO:0000256" key="3">
    <source>
        <dbReference type="ARBA" id="ARBA00022741"/>
    </source>
</evidence>
<dbReference type="GO" id="GO:0005524">
    <property type="term" value="F:ATP binding"/>
    <property type="evidence" value="ECO:0007669"/>
    <property type="project" value="UniProtKB-KW"/>
</dbReference>
<evidence type="ECO:0000256" key="2">
    <source>
        <dbReference type="ARBA" id="ARBA00022723"/>
    </source>
</evidence>
<keyword evidence="6" id="KW-0030">Aminoacyl-tRNA synthetase</keyword>